<gene>
    <name evidence="1" type="ORF">ThimaDRAFT_4541</name>
</gene>
<name>F9UHY8_9GAMM</name>
<dbReference type="AlphaFoldDB" id="F9UHY8"/>
<reference evidence="1 2" key="1">
    <citation type="submission" date="2011-06" db="EMBL/GenBank/DDBJ databases">
        <title>The draft genome of Thiocapsa marina 5811.</title>
        <authorList>
            <consortium name="US DOE Joint Genome Institute (JGI-PGF)"/>
            <person name="Lucas S."/>
            <person name="Han J."/>
            <person name="Cheng J.-F."/>
            <person name="Goodwin L."/>
            <person name="Pitluck S."/>
            <person name="Peters L."/>
            <person name="Land M.L."/>
            <person name="Hauser L."/>
            <person name="Vogl K."/>
            <person name="Liu Z."/>
            <person name="Imhoff J."/>
            <person name="Thiel V."/>
            <person name="Frigaard N.-U."/>
            <person name="Bryant D."/>
            <person name="Woyke T.J."/>
        </authorList>
    </citation>
    <scope>NUCLEOTIDE SEQUENCE [LARGE SCALE GENOMIC DNA]</scope>
    <source>
        <strain evidence="1 2">5811</strain>
    </source>
</reference>
<organism evidence="1 2">
    <name type="scientific">Thiocapsa marina 5811</name>
    <dbReference type="NCBI Taxonomy" id="768671"/>
    <lineage>
        <taxon>Bacteria</taxon>
        <taxon>Pseudomonadati</taxon>
        <taxon>Pseudomonadota</taxon>
        <taxon>Gammaproteobacteria</taxon>
        <taxon>Chromatiales</taxon>
        <taxon>Chromatiaceae</taxon>
        <taxon>Thiocapsa</taxon>
    </lineage>
</organism>
<sequence length="161" mass="17176">MTRYFAILVLGVLVVFAGQVGAVLPPDAVDGLKEDAAAVLEVKVLEVQSAADQTGRFDIVYRVEVVSVLRSTTRVEPGETILVRSYGVSQALLDRGFVGPKIPALLEAGWIGTVYLDPDPQASGLDAGRRFVIAAHGDSFVELPQGPPSLEYTVMPPEGNR</sequence>
<evidence type="ECO:0000313" key="2">
    <source>
        <dbReference type="Proteomes" id="UP000005459"/>
    </source>
</evidence>
<dbReference type="Proteomes" id="UP000005459">
    <property type="component" value="Unassembled WGS sequence"/>
</dbReference>
<dbReference type="EMBL" id="AFWV01000021">
    <property type="protein sequence ID" value="EGV16164.1"/>
    <property type="molecule type" value="Genomic_DNA"/>
</dbReference>
<protein>
    <submittedName>
        <fullName evidence="1">Uncharacterized protein</fullName>
    </submittedName>
</protein>
<proteinExistence type="predicted"/>
<evidence type="ECO:0000313" key="1">
    <source>
        <dbReference type="EMBL" id="EGV16164.1"/>
    </source>
</evidence>
<keyword evidence="2" id="KW-1185">Reference proteome</keyword>
<accession>F9UHY8</accession>
<dbReference type="eggNOG" id="ENOG5032VC1">
    <property type="taxonomic scope" value="Bacteria"/>
</dbReference>
<dbReference type="OrthoDB" id="5768248at2"/>
<dbReference type="RefSeq" id="WP_007195412.1">
    <property type="nucleotide sequence ID" value="NZ_AFWV01000021.1"/>
</dbReference>